<accession>A0A8A4XCE5</accession>
<dbReference type="EMBL" id="MW046420">
    <property type="protein sequence ID" value="QTE03797.1"/>
    <property type="molecule type" value="Genomic_DNA"/>
</dbReference>
<evidence type="ECO:0000256" key="1">
    <source>
        <dbReference type="SAM" id="MobiDB-lite"/>
    </source>
</evidence>
<organism evidence="2">
    <name type="scientific">Cygnus atratus Chaphamaparvovirus</name>
    <dbReference type="NCBI Taxonomy" id="2794485"/>
    <lineage>
        <taxon>Viruses</taxon>
        <taxon>Monodnaviria</taxon>
        <taxon>Shotokuvirae</taxon>
        <taxon>Cossaviricota</taxon>
        <taxon>Quintoviricetes</taxon>
        <taxon>Piccovirales</taxon>
        <taxon>Parvoviridae</taxon>
        <taxon>Hamaparvovirinae</taxon>
        <taxon>Chaphamaparvovirus</taxon>
    </lineage>
</organism>
<reference evidence="2" key="1">
    <citation type="submission" date="2020-09" db="EMBL/GenBank/DDBJ databases">
        <title>Parvovirus dark matter in the feces of wild birds.</title>
        <authorList>
            <person name="Dai Z."/>
            <person name="Yang S."/>
            <person name="Zhang W."/>
        </authorList>
    </citation>
    <scope>NUCLEOTIDE SEQUENCE</scope>
    <source>
        <strain evidence="2">Bls219par011</strain>
    </source>
</reference>
<feature type="region of interest" description="Disordered" evidence="1">
    <location>
        <begin position="496"/>
        <end position="568"/>
    </location>
</feature>
<name>A0A8A4XCE5_9VIRU</name>
<feature type="compositionally biased region" description="Basic residues" evidence="1">
    <location>
        <begin position="536"/>
        <end position="548"/>
    </location>
</feature>
<protein>
    <submittedName>
        <fullName evidence="2">Capsid protein</fullName>
    </submittedName>
</protein>
<proteinExistence type="predicted"/>
<sequence>MNLLFQIQKMSESYSITNVYCAYLDNEPYFYPSNEVSRIWSKAGQGRDIPTGWQIIPNMLWEHVCTPKQWANMVVNYEAYTVKSMKCVLFNPVPITTNIAIQRTNMFAAFNNCTYCWGYTDNLYETSWHDWINIQKQDRLNLACKEGVMYTGGMGTQGDGVNSDPLAPGPGQDAAQPSGGNYQWHRYRFPPYFWKRPYHRTADKRNWGQGTDGDGVFNTSIVDNKTGKLAGPAGIFWDPLNRPDHINELRAGKNSMEFTWEVADCDENKWFNLDHIMAWSPWTPDGPYCGGQRPGTYKYAWVTQPDEMSTYGMSQQTVSNQPQAWKDYTVPNFAGLPIVPSAWWWVEMGENIADFDRENTAGGYFSFWRKIDKYYHGPETQQYKYPPCQWFTKGIPLFDIGNNLIRTSTQVACKITLNLEVKKRRSALYCPTWGPFAGRQLYHQDTDSRIFQPNMIRYRTGGQRRPWQNINRWQFAPTDGAERAKHPYEDPYLLPFDPIPNNTPAPRTTETDNAKDTAEDEPEISITLNLDDQRVTFKRPTRPPRRTREKSPERFLDVDMMTDLQQGP</sequence>
<feature type="region of interest" description="Disordered" evidence="1">
    <location>
        <begin position="159"/>
        <end position="181"/>
    </location>
</feature>
<evidence type="ECO:0000313" key="2">
    <source>
        <dbReference type="EMBL" id="QTE03797.1"/>
    </source>
</evidence>